<name>A0ABU9T0F1_9ALTE</name>
<evidence type="ECO:0000313" key="1">
    <source>
        <dbReference type="EMBL" id="MEM5499621.1"/>
    </source>
</evidence>
<keyword evidence="2" id="KW-1185">Reference proteome</keyword>
<accession>A0ABU9T0F1</accession>
<sequence>MQETQSAQHNQTVNKASQDLEFGGSLNRASNQGAKFALLLSMLQQDVLARPRIGPTSESVTQHAYDVQSDYPEAPLQAIAQDWPLADTTSQILHSDGIRSAQLWLAMHPQPLSLHNDAFHIDEDIFENCDIHTQSRYAQHFAHSQEAEGFNGSLNEIKVDETGIFDLLEEIGLQMQA</sequence>
<dbReference type="Pfam" id="PF11993">
    <property type="entry name" value="VC2046"/>
    <property type="match status" value="1"/>
</dbReference>
<dbReference type="RefSeq" id="WP_342882700.1">
    <property type="nucleotide sequence ID" value="NZ_JBBMQS010000015.1"/>
</dbReference>
<reference evidence="1 2" key="1">
    <citation type="submission" date="2024-03" db="EMBL/GenBank/DDBJ databases">
        <title>Community enrichment and isolation of bacterial strains for fucoidan degradation.</title>
        <authorList>
            <person name="Sichert A."/>
        </authorList>
    </citation>
    <scope>NUCLEOTIDE SEQUENCE [LARGE SCALE GENOMIC DNA]</scope>
    <source>
        <strain evidence="1 2">AS12</strain>
    </source>
</reference>
<dbReference type="Proteomes" id="UP001461163">
    <property type="component" value="Unassembled WGS sequence"/>
</dbReference>
<dbReference type="InterPro" id="IPR021879">
    <property type="entry name" value="VC2046_fam"/>
</dbReference>
<dbReference type="EMBL" id="JBBMQS010000015">
    <property type="protein sequence ID" value="MEM5499621.1"/>
    <property type="molecule type" value="Genomic_DNA"/>
</dbReference>
<evidence type="ECO:0000313" key="2">
    <source>
        <dbReference type="Proteomes" id="UP001461163"/>
    </source>
</evidence>
<protein>
    <submittedName>
        <fullName evidence="1">VC2046/SO_2500 family protein</fullName>
    </submittedName>
</protein>
<comment type="caution">
    <text evidence="1">The sequence shown here is derived from an EMBL/GenBank/DDBJ whole genome shotgun (WGS) entry which is preliminary data.</text>
</comment>
<proteinExistence type="predicted"/>
<gene>
    <name evidence="1" type="ORF">WNY77_19575</name>
</gene>
<organism evidence="1 2">
    <name type="scientific">Paraglaciecola mesophila</name>
    <dbReference type="NCBI Taxonomy" id="197222"/>
    <lineage>
        <taxon>Bacteria</taxon>
        <taxon>Pseudomonadati</taxon>
        <taxon>Pseudomonadota</taxon>
        <taxon>Gammaproteobacteria</taxon>
        <taxon>Alteromonadales</taxon>
        <taxon>Alteromonadaceae</taxon>
        <taxon>Paraglaciecola</taxon>
    </lineage>
</organism>